<evidence type="ECO:0000259" key="10">
    <source>
        <dbReference type="PROSITE" id="PS51198"/>
    </source>
</evidence>
<dbReference type="GO" id="GO:0005524">
    <property type="term" value="F:ATP binding"/>
    <property type="evidence" value="ECO:0007669"/>
    <property type="project" value="UniProtKB-UniRule"/>
</dbReference>
<dbReference type="EMBL" id="VBUT01000002">
    <property type="protein sequence ID" value="TLF80940.1"/>
    <property type="molecule type" value="Genomic_DNA"/>
</dbReference>
<dbReference type="PANTHER" id="PTHR11070">
    <property type="entry name" value="UVRD / RECB / PCRA DNA HELICASE FAMILY MEMBER"/>
    <property type="match status" value="1"/>
</dbReference>
<dbReference type="GO" id="GO:0000725">
    <property type="term" value="P:recombinational repair"/>
    <property type="evidence" value="ECO:0007669"/>
    <property type="project" value="TreeGrafter"/>
</dbReference>
<dbReference type="InterPro" id="IPR014017">
    <property type="entry name" value="DNA_helicase_UvrD-like_C"/>
</dbReference>
<evidence type="ECO:0000313" key="12">
    <source>
        <dbReference type="Proteomes" id="UP000306378"/>
    </source>
</evidence>
<dbReference type="PANTHER" id="PTHR11070:SF45">
    <property type="entry name" value="DNA 3'-5' HELICASE"/>
    <property type="match status" value="1"/>
</dbReference>
<dbReference type="RefSeq" id="WP_138446580.1">
    <property type="nucleotide sequence ID" value="NZ_VBUT01000002.1"/>
</dbReference>
<name>A0A5R8NXQ7_9NOCA</name>
<comment type="catalytic activity">
    <reaction evidence="8">
        <text>ATP + H2O = ADP + phosphate + H(+)</text>
        <dbReference type="Rhea" id="RHEA:13065"/>
        <dbReference type="ChEBI" id="CHEBI:15377"/>
        <dbReference type="ChEBI" id="CHEBI:15378"/>
        <dbReference type="ChEBI" id="CHEBI:30616"/>
        <dbReference type="ChEBI" id="CHEBI:43474"/>
        <dbReference type="ChEBI" id="CHEBI:456216"/>
        <dbReference type="EC" id="5.6.2.4"/>
    </reaction>
</comment>
<dbReference type="EC" id="5.6.2.4" evidence="7"/>
<evidence type="ECO:0000256" key="6">
    <source>
        <dbReference type="ARBA" id="ARBA00034617"/>
    </source>
</evidence>
<feature type="binding site" evidence="9">
    <location>
        <begin position="286"/>
        <end position="293"/>
    </location>
    <ligand>
        <name>ATP</name>
        <dbReference type="ChEBI" id="CHEBI:30616"/>
    </ligand>
</feature>
<sequence length="743" mass="82528">MADIVLARITGARQLSTAAKSKIYDFLDHLRTADGSAAASYLEQVDNARDQRVRLGRIDSHHSAIVFRIDPAEGNTTYIFTGAWKHEDARAAAQNSILRVNPVSGVLECAVDGSSVRANISARPEYRDHDAVEVARPPTSILTGFGHTAGDLVDHLGLDRAIAERALAATDHTTLADIAHSAGVEAGSWQSDVLLDLAAGGSVADIRQRYHLGTTGVDNALDEERQIVAALDHPTSKMHFAYIGDDTQELRRVIEEGDFTAWRTFLHPVQRRYAERHYNGVFRLSGGAGTGKTVVLIHRAHRLWKRNPNARILLTTFNTGLAQVLEQNLRILDPDVALARSVGSAGIYVRSIDKLAHDIVNHADDLDNAVSDVLGTRTSAALRARAGNRTIHDAWSRAMKSTGLDKDPDPQVRSAEFLDSEYVNVFLARRVRTKADYLRLPRRGRKVRLTRAQRIRVWQTVEEFREICRRRRFSSYPEVLAVAAECLRLRAETTAERIADHILVDEGQDLTATHWMFLRAMADEGPDDLFVAEDPHQRIFTEPLCLSDLGINIVGRSRRLTLNYRTTEQTLRFAVNLLADGSYLDLEGELDSTTGYRSARLGPPPVILTLPASEELSAIAARLREWLAAGHAPNTLAVLTRSRQRRKTVTRYLCRHGIDAAEYEEHSISAGYVPVLTMHRAKGMEFSRVILTGVGPQFTVAPGKDVIEQSENPNALLRERSLLYVSASRARDELVVIQRSHTP</sequence>
<protein>
    <recommendedName>
        <fullName evidence="7">DNA 3'-5' helicase</fullName>
        <ecNumber evidence="7">5.6.2.4</ecNumber>
    </recommendedName>
</protein>
<evidence type="ECO:0000256" key="1">
    <source>
        <dbReference type="ARBA" id="ARBA00022741"/>
    </source>
</evidence>
<dbReference type="Pfam" id="PF00580">
    <property type="entry name" value="UvrD-helicase"/>
    <property type="match status" value="1"/>
</dbReference>
<dbReference type="PROSITE" id="PS51198">
    <property type="entry name" value="UVRD_HELICASE_ATP_BIND"/>
    <property type="match status" value="1"/>
</dbReference>
<proteinExistence type="predicted"/>
<dbReference type="GO" id="GO:0016887">
    <property type="term" value="F:ATP hydrolysis activity"/>
    <property type="evidence" value="ECO:0007669"/>
    <property type="project" value="RHEA"/>
</dbReference>
<reference evidence="11 12" key="1">
    <citation type="submission" date="2019-05" db="EMBL/GenBank/DDBJ databases">
        <title>Genomes sequences of two Nocardia cyriacigeorgica environmental isolates, type strains Nocardia asteroides ATCC 19247 and Nocardia cyriacigeorgica DSM 44484.</title>
        <authorList>
            <person name="Vautrin F."/>
            <person name="Bergeron E."/>
            <person name="Dubost A."/>
            <person name="Abrouk D."/>
            <person name="Rodriguez Nava V."/>
            <person name="Pujic P."/>
        </authorList>
    </citation>
    <scope>NUCLEOTIDE SEQUENCE [LARGE SCALE GENOMIC DNA]</scope>
    <source>
        <strain evidence="11 12">EML 446</strain>
    </source>
</reference>
<dbReference type="GO" id="GO:0003677">
    <property type="term" value="F:DNA binding"/>
    <property type="evidence" value="ECO:0007669"/>
    <property type="project" value="InterPro"/>
</dbReference>
<feature type="domain" description="UvrD-like helicase ATP-binding" evidence="10">
    <location>
        <begin position="265"/>
        <end position="574"/>
    </location>
</feature>
<dbReference type="SUPFAM" id="SSF52540">
    <property type="entry name" value="P-loop containing nucleoside triphosphate hydrolases"/>
    <property type="match status" value="1"/>
</dbReference>
<dbReference type="GO" id="GO:0043138">
    <property type="term" value="F:3'-5' DNA helicase activity"/>
    <property type="evidence" value="ECO:0007669"/>
    <property type="project" value="UniProtKB-EC"/>
</dbReference>
<evidence type="ECO:0000256" key="2">
    <source>
        <dbReference type="ARBA" id="ARBA00022801"/>
    </source>
</evidence>
<comment type="catalytic activity">
    <reaction evidence="6">
        <text>Couples ATP hydrolysis with the unwinding of duplex DNA by translocating in the 3'-5' direction.</text>
        <dbReference type="EC" id="5.6.2.4"/>
    </reaction>
</comment>
<dbReference type="Proteomes" id="UP000306378">
    <property type="component" value="Unassembled WGS sequence"/>
</dbReference>
<keyword evidence="3 9" id="KW-0347">Helicase</keyword>
<keyword evidence="4 9" id="KW-0067">ATP-binding</keyword>
<evidence type="ECO:0000256" key="9">
    <source>
        <dbReference type="PROSITE-ProRule" id="PRU00560"/>
    </source>
</evidence>
<accession>A0A5R8NXQ7</accession>
<dbReference type="Pfam" id="PF13361">
    <property type="entry name" value="UvrD_C"/>
    <property type="match status" value="1"/>
</dbReference>
<keyword evidence="1 9" id="KW-0547">Nucleotide-binding</keyword>
<dbReference type="AlphaFoldDB" id="A0A5R8NXQ7"/>
<gene>
    <name evidence="11" type="ORF">FEK34_04505</name>
</gene>
<keyword evidence="2 9" id="KW-0378">Hydrolase</keyword>
<dbReference type="InterPro" id="IPR027417">
    <property type="entry name" value="P-loop_NTPase"/>
</dbReference>
<dbReference type="Gene3D" id="3.40.50.300">
    <property type="entry name" value="P-loop containing nucleotide triphosphate hydrolases"/>
    <property type="match status" value="2"/>
</dbReference>
<dbReference type="InterPro" id="IPR014016">
    <property type="entry name" value="UvrD-like_ATP-bd"/>
</dbReference>
<evidence type="ECO:0000256" key="5">
    <source>
        <dbReference type="ARBA" id="ARBA00023235"/>
    </source>
</evidence>
<organism evidence="11 12">
    <name type="scientific">Nocardia cyriacigeorgica</name>
    <dbReference type="NCBI Taxonomy" id="135487"/>
    <lineage>
        <taxon>Bacteria</taxon>
        <taxon>Bacillati</taxon>
        <taxon>Actinomycetota</taxon>
        <taxon>Actinomycetes</taxon>
        <taxon>Mycobacteriales</taxon>
        <taxon>Nocardiaceae</taxon>
        <taxon>Nocardia</taxon>
    </lineage>
</organism>
<evidence type="ECO:0000256" key="3">
    <source>
        <dbReference type="ARBA" id="ARBA00022806"/>
    </source>
</evidence>
<dbReference type="InterPro" id="IPR000212">
    <property type="entry name" value="DNA_helicase_UvrD/REP"/>
</dbReference>
<comment type="caution">
    <text evidence="11">The sequence shown here is derived from an EMBL/GenBank/DDBJ whole genome shotgun (WGS) entry which is preliminary data.</text>
</comment>
<evidence type="ECO:0000256" key="7">
    <source>
        <dbReference type="ARBA" id="ARBA00034808"/>
    </source>
</evidence>
<dbReference type="GO" id="GO:0005829">
    <property type="term" value="C:cytosol"/>
    <property type="evidence" value="ECO:0007669"/>
    <property type="project" value="TreeGrafter"/>
</dbReference>
<evidence type="ECO:0000256" key="4">
    <source>
        <dbReference type="ARBA" id="ARBA00022840"/>
    </source>
</evidence>
<keyword evidence="5" id="KW-0413">Isomerase</keyword>
<evidence type="ECO:0000256" key="8">
    <source>
        <dbReference type="ARBA" id="ARBA00048988"/>
    </source>
</evidence>
<evidence type="ECO:0000313" key="11">
    <source>
        <dbReference type="EMBL" id="TLF80940.1"/>
    </source>
</evidence>